<dbReference type="HOGENOM" id="CLU_904784_0_0_1"/>
<feature type="compositionally biased region" description="Low complexity" evidence="1">
    <location>
        <begin position="254"/>
        <end position="265"/>
    </location>
</feature>
<feature type="compositionally biased region" description="Basic and acidic residues" evidence="1">
    <location>
        <begin position="85"/>
        <end position="107"/>
    </location>
</feature>
<dbReference type="GeneID" id="18918357"/>
<dbReference type="Proteomes" id="UP000008370">
    <property type="component" value="Unassembled WGS sequence"/>
</dbReference>
<gene>
    <name evidence="2" type="ORF">PHACADRAFT_262703</name>
</gene>
<sequence>MPVPAAPKRAAPPRRKAPKSPSPAPPPPAAEQVFEDAAEVSQSPAPGTPQLTSDDGSKELQEAVRKSKEDEGALGLEPVQKRKSVHEPPKAKEEPVHEEQQPTREVQDNIDELALDNERERGQNEESKQAPNTAHAEEHVEEAQGPAPTDESPLIEERRAVEELEFTGEQPAQAEEEEDEDARRKRIAERLRQQGGFNPFAAPPTPSRKTTVDIPKSPEKDLAFDEVDVEAKDIDAPPPALPEATNIARRESLDLSAPSATSLASPPVPPIATRPVPERKASVPTVPEEQRGYAGESESNYEDEEDDG</sequence>
<evidence type="ECO:0000313" key="3">
    <source>
        <dbReference type="Proteomes" id="UP000008370"/>
    </source>
</evidence>
<dbReference type="InParanoid" id="K5VL95"/>
<feature type="region of interest" description="Disordered" evidence="1">
    <location>
        <begin position="1"/>
        <end position="308"/>
    </location>
</feature>
<evidence type="ECO:0000313" key="2">
    <source>
        <dbReference type="EMBL" id="EKM52193.1"/>
    </source>
</evidence>
<feature type="compositionally biased region" description="Basic and acidic residues" evidence="1">
    <location>
        <begin position="116"/>
        <end position="128"/>
    </location>
</feature>
<dbReference type="KEGG" id="pco:PHACADRAFT_262703"/>
<reference evidence="2 3" key="1">
    <citation type="journal article" date="2012" name="BMC Genomics">
        <title>Comparative genomics of the white-rot fungi, Phanerochaete carnosa and P. chrysosporium, to elucidate the genetic basis of the distinct wood types they colonize.</title>
        <authorList>
            <person name="Suzuki H."/>
            <person name="MacDonald J."/>
            <person name="Syed K."/>
            <person name="Salamov A."/>
            <person name="Hori C."/>
            <person name="Aerts A."/>
            <person name="Henrissat B."/>
            <person name="Wiebenga A."/>
            <person name="vanKuyk P.A."/>
            <person name="Barry K."/>
            <person name="Lindquist E."/>
            <person name="LaButti K."/>
            <person name="Lapidus A."/>
            <person name="Lucas S."/>
            <person name="Coutinho P."/>
            <person name="Gong Y."/>
            <person name="Samejima M."/>
            <person name="Mahadevan R."/>
            <person name="Abou-Zaid M."/>
            <person name="de Vries R.P."/>
            <person name="Igarashi K."/>
            <person name="Yadav J.S."/>
            <person name="Grigoriev I.V."/>
            <person name="Master E.R."/>
        </authorList>
    </citation>
    <scope>NUCLEOTIDE SEQUENCE [LARGE SCALE GENOMIC DNA]</scope>
    <source>
        <strain evidence="2 3">HHB-10118-sp</strain>
    </source>
</reference>
<feature type="compositionally biased region" description="Basic and acidic residues" evidence="1">
    <location>
        <begin position="55"/>
        <end position="71"/>
    </location>
</feature>
<name>K5VL95_PHACS</name>
<feature type="compositionally biased region" description="Acidic residues" evidence="1">
    <location>
        <begin position="299"/>
        <end position="308"/>
    </location>
</feature>
<evidence type="ECO:0000256" key="1">
    <source>
        <dbReference type="SAM" id="MobiDB-lite"/>
    </source>
</evidence>
<protein>
    <submittedName>
        <fullName evidence="2">Uncharacterized protein</fullName>
    </submittedName>
</protein>
<dbReference type="RefSeq" id="XP_007399970.1">
    <property type="nucleotide sequence ID" value="XM_007399908.1"/>
</dbReference>
<feature type="compositionally biased region" description="Polar residues" evidence="1">
    <location>
        <begin position="40"/>
        <end position="54"/>
    </location>
</feature>
<feature type="compositionally biased region" description="Pro residues" evidence="1">
    <location>
        <begin position="20"/>
        <end position="29"/>
    </location>
</feature>
<feature type="compositionally biased region" description="Basic and acidic residues" evidence="1">
    <location>
        <begin position="216"/>
        <end position="235"/>
    </location>
</feature>
<dbReference type="STRING" id="650164.K5VL95"/>
<dbReference type="EMBL" id="JH930476">
    <property type="protein sequence ID" value="EKM52193.1"/>
    <property type="molecule type" value="Genomic_DNA"/>
</dbReference>
<accession>K5VL95</accession>
<dbReference type="AlphaFoldDB" id="K5VL95"/>
<feature type="non-terminal residue" evidence="2">
    <location>
        <position position="308"/>
    </location>
</feature>
<keyword evidence="3" id="KW-1185">Reference proteome</keyword>
<dbReference type="OrthoDB" id="2804637at2759"/>
<proteinExistence type="predicted"/>
<organism evidence="2 3">
    <name type="scientific">Phanerochaete carnosa (strain HHB-10118-sp)</name>
    <name type="common">White-rot fungus</name>
    <name type="synonym">Peniophora carnosa</name>
    <dbReference type="NCBI Taxonomy" id="650164"/>
    <lineage>
        <taxon>Eukaryota</taxon>
        <taxon>Fungi</taxon>
        <taxon>Dikarya</taxon>
        <taxon>Basidiomycota</taxon>
        <taxon>Agaricomycotina</taxon>
        <taxon>Agaricomycetes</taxon>
        <taxon>Polyporales</taxon>
        <taxon>Phanerochaetaceae</taxon>
        <taxon>Phanerochaete</taxon>
    </lineage>
</organism>